<dbReference type="InterPro" id="IPR025997">
    <property type="entry name" value="SBP_2_dom"/>
</dbReference>
<dbReference type="InterPro" id="IPR050555">
    <property type="entry name" value="Bact_Solute-Bind_Prot2"/>
</dbReference>
<dbReference type="AlphaFoldDB" id="A0A1H9GIV7"/>
<sequence length="335" mass="36654">MISAALLDSARIRREASVFSRLLCAASLLCGPPLASFAEPLQFAILAKRIDHPFFRLVGKGCAEAARAQGDSCLLLGSSGPAHFRLQNQALEQALGQDLDGIALSVIHSKWLAGHALKRLGRTPLITFDSDLGPDERHLRRGYVGLDNLAFGHQLGRLAQHFRPHGGRLCILSASPQDPNLQERLKGVRLQLRGIEGGDAEAERLSGKNGWHELERCPLYSANDQQSVLFQLTTLLNANQVDIVISLGSWPVHHPSEFRRQLGPLLAELDTKGTRPAIIVTTPEFDTARQALLDEGLIQAYLGFESREMGRQAYCLLDDEALGAGLARSREGARR</sequence>
<evidence type="ECO:0000313" key="5">
    <source>
        <dbReference type="Proteomes" id="UP000199267"/>
    </source>
</evidence>
<dbReference type="GO" id="GO:0030246">
    <property type="term" value="F:carbohydrate binding"/>
    <property type="evidence" value="ECO:0007669"/>
    <property type="project" value="TreeGrafter"/>
</dbReference>
<dbReference type="PANTHER" id="PTHR30036">
    <property type="entry name" value="D-XYLOSE-BINDING PERIPLASMIC PROTEIN"/>
    <property type="match status" value="1"/>
</dbReference>
<comment type="similarity">
    <text evidence="2">Belongs to the bacterial solute-binding protein 2 family.</text>
</comment>
<feature type="domain" description="Periplasmic binding protein" evidence="3">
    <location>
        <begin position="43"/>
        <end position="322"/>
    </location>
</feature>
<evidence type="ECO:0000256" key="1">
    <source>
        <dbReference type="ARBA" id="ARBA00004418"/>
    </source>
</evidence>
<dbReference type="SUPFAM" id="SSF53822">
    <property type="entry name" value="Periplasmic binding protein-like I"/>
    <property type="match status" value="1"/>
</dbReference>
<dbReference type="GO" id="GO:0030288">
    <property type="term" value="C:outer membrane-bounded periplasmic space"/>
    <property type="evidence" value="ECO:0007669"/>
    <property type="project" value="TreeGrafter"/>
</dbReference>
<proteinExistence type="inferred from homology"/>
<organism evidence="4 5">
    <name type="scientific">Azotobacter beijerinckii</name>
    <dbReference type="NCBI Taxonomy" id="170623"/>
    <lineage>
        <taxon>Bacteria</taxon>
        <taxon>Pseudomonadati</taxon>
        <taxon>Pseudomonadota</taxon>
        <taxon>Gammaproteobacteria</taxon>
        <taxon>Pseudomonadales</taxon>
        <taxon>Pseudomonadaceae</taxon>
        <taxon>Azotobacter</taxon>
    </lineage>
</organism>
<gene>
    <name evidence="4" type="ORF">SAMN04244573_01682</name>
</gene>
<accession>A0A1H9GIV7</accession>
<dbReference type="GO" id="GO:0055085">
    <property type="term" value="P:transmembrane transport"/>
    <property type="evidence" value="ECO:0007669"/>
    <property type="project" value="UniProtKB-ARBA"/>
</dbReference>
<evidence type="ECO:0000256" key="2">
    <source>
        <dbReference type="ARBA" id="ARBA00007639"/>
    </source>
</evidence>
<dbReference type="PANTHER" id="PTHR30036:SF7">
    <property type="entry name" value="ABC TRANSPORTER PERIPLASMIC-BINDING PROTEIN YPHF"/>
    <property type="match status" value="1"/>
</dbReference>
<dbReference type="InterPro" id="IPR028082">
    <property type="entry name" value="Peripla_BP_I"/>
</dbReference>
<evidence type="ECO:0000313" key="4">
    <source>
        <dbReference type="EMBL" id="SEQ49959.1"/>
    </source>
</evidence>
<evidence type="ECO:0000259" key="3">
    <source>
        <dbReference type="Pfam" id="PF13407"/>
    </source>
</evidence>
<dbReference type="Proteomes" id="UP000199267">
    <property type="component" value="Unassembled WGS sequence"/>
</dbReference>
<comment type="subcellular location">
    <subcellularLocation>
        <location evidence="1">Periplasm</location>
    </subcellularLocation>
</comment>
<dbReference type="Gene3D" id="3.40.50.2300">
    <property type="match status" value="2"/>
</dbReference>
<protein>
    <submittedName>
        <fullName evidence="4">Ribose transport system substrate-binding protein</fullName>
    </submittedName>
</protein>
<name>A0A1H9GIV7_9GAMM</name>
<dbReference type="EMBL" id="FOFJ01000012">
    <property type="protein sequence ID" value="SEQ49959.1"/>
    <property type="molecule type" value="Genomic_DNA"/>
</dbReference>
<reference evidence="4 5" key="1">
    <citation type="submission" date="2016-10" db="EMBL/GenBank/DDBJ databases">
        <authorList>
            <person name="de Groot N.N."/>
        </authorList>
    </citation>
    <scope>NUCLEOTIDE SEQUENCE [LARGE SCALE GENOMIC DNA]</scope>
    <source>
        <strain evidence="4 5">DSM 378</strain>
    </source>
</reference>
<dbReference type="Pfam" id="PF13407">
    <property type="entry name" value="Peripla_BP_4"/>
    <property type="match status" value="1"/>
</dbReference>